<name>A0A6C0EIX4_9ZZZZ</name>
<dbReference type="AlphaFoldDB" id="A0A6C0EIX4"/>
<reference evidence="1" key="1">
    <citation type="journal article" date="2020" name="Nature">
        <title>Giant virus diversity and host interactions through global metagenomics.</title>
        <authorList>
            <person name="Schulz F."/>
            <person name="Roux S."/>
            <person name="Paez-Espino D."/>
            <person name="Jungbluth S."/>
            <person name="Walsh D.A."/>
            <person name="Denef V.J."/>
            <person name="McMahon K.D."/>
            <person name="Konstantinidis K.T."/>
            <person name="Eloe-Fadrosh E.A."/>
            <person name="Kyrpides N.C."/>
            <person name="Woyke T."/>
        </authorList>
    </citation>
    <scope>NUCLEOTIDE SEQUENCE</scope>
    <source>
        <strain evidence="1">GVMAG-M-3300001351-8</strain>
    </source>
</reference>
<evidence type="ECO:0000313" key="1">
    <source>
        <dbReference type="EMBL" id="QHT28958.1"/>
    </source>
</evidence>
<proteinExistence type="predicted"/>
<protein>
    <submittedName>
        <fullName evidence="1">Uncharacterized protein</fullName>
    </submittedName>
</protein>
<dbReference type="EMBL" id="MN738866">
    <property type="protein sequence ID" value="QHT28958.1"/>
    <property type="molecule type" value="Genomic_DNA"/>
</dbReference>
<accession>A0A6C0EIX4</accession>
<organism evidence="1">
    <name type="scientific">viral metagenome</name>
    <dbReference type="NCBI Taxonomy" id="1070528"/>
    <lineage>
        <taxon>unclassified sequences</taxon>
        <taxon>metagenomes</taxon>
        <taxon>organismal metagenomes</taxon>
    </lineage>
</organism>
<sequence length="201" mass="23840">MYTLEIIIILLTFNIEYNNKNIGVNSPLFSIPQEFITLYIAFEAYRTRKNKYKYIAFTGFSLHFSRIILNNKQLLSIPMKYQIIGLFSTILLFNKDFFFIDSFVRNYIIQQIFKINGFNKVIDIPITLALFSVKFSKKQILTKLEKNYLNSDILYHLIEIVSQITATTSRPHLLLLNFKKKLRKTNFRRSFGTMIKKKCFN</sequence>